<keyword evidence="2" id="KW-0472">Membrane</keyword>
<evidence type="ECO:0000313" key="4">
    <source>
        <dbReference type="Proteomes" id="UP000177798"/>
    </source>
</evidence>
<dbReference type="OrthoDB" id="3556170at2759"/>
<dbReference type="EMBL" id="CP017817">
    <property type="protein sequence ID" value="APA09002.1"/>
    <property type="molecule type" value="Genomic_DNA"/>
</dbReference>
<dbReference type="Proteomes" id="UP000177798">
    <property type="component" value="Chromosome 4"/>
</dbReference>
<dbReference type="VEuPathDB" id="FungiDB:sscle_04g037720"/>
<sequence>MSIHNSTTNSTIPIPNAKDAKDDLNLSLELVMVLGIVLIGDIAMIFVVHKTEGYKERKRKGKLPEKMNDAGDVEA</sequence>
<dbReference type="KEGG" id="ssl:SS1G_02866"/>
<feature type="transmembrane region" description="Helical" evidence="2">
    <location>
        <begin position="30"/>
        <end position="49"/>
    </location>
</feature>
<keyword evidence="2" id="KW-0812">Transmembrane</keyword>
<gene>
    <name evidence="3" type="ORF">sscle_04g037720</name>
</gene>
<evidence type="ECO:0000256" key="1">
    <source>
        <dbReference type="SAM" id="MobiDB-lite"/>
    </source>
</evidence>
<organism evidence="3 4">
    <name type="scientific">Sclerotinia sclerotiorum (strain ATCC 18683 / 1980 / Ss-1)</name>
    <name type="common">White mold</name>
    <name type="synonym">Whetzelinia sclerotiorum</name>
    <dbReference type="NCBI Taxonomy" id="665079"/>
    <lineage>
        <taxon>Eukaryota</taxon>
        <taxon>Fungi</taxon>
        <taxon>Dikarya</taxon>
        <taxon>Ascomycota</taxon>
        <taxon>Pezizomycotina</taxon>
        <taxon>Leotiomycetes</taxon>
        <taxon>Helotiales</taxon>
        <taxon>Sclerotiniaceae</taxon>
        <taxon>Sclerotinia</taxon>
    </lineage>
</organism>
<protein>
    <submittedName>
        <fullName evidence="3">Uncharacterized protein</fullName>
    </submittedName>
</protein>
<evidence type="ECO:0000256" key="2">
    <source>
        <dbReference type="SAM" id="Phobius"/>
    </source>
</evidence>
<accession>A0A1D9Q2F2</accession>
<proteinExistence type="predicted"/>
<name>A0A1D9Q2F2_SCLS1</name>
<feature type="region of interest" description="Disordered" evidence="1">
    <location>
        <begin position="55"/>
        <end position="75"/>
    </location>
</feature>
<dbReference type="AlphaFoldDB" id="A0A1D9Q2F2"/>
<keyword evidence="2" id="KW-1133">Transmembrane helix</keyword>
<dbReference type="RefSeq" id="XP_001596644.1">
    <property type="nucleotide sequence ID" value="XM_001596594.1"/>
</dbReference>
<evidence type="ECO:0000313" key="3">
    <source>
        <dbReference type="EMBL" id="APA09002.1"/>
    </source>
</evidence>
<reference evidence="4" key="1">
    <citation type="journal article" date="2017" name="Genome Biol. Evol.">
        <title>The complete genome sequence of the phytopathogenic fungus Sclerotinia sclerotiorum reveals insights into the genome architecture of broad host range pathogens.</title>
        <authorList>
            <person name="Derbyshire M."/>
            <person name="Denton-Giles M."/>
            <person name="Hegedus D."/>
            <person name="Seifbarghy S."/>
            <person name="Rollins J."/>
            <person name="van Kan J."/>
            <person name="Seidl M.F."/>
            <person name="Faino L."/>
            <person name="Mbengue M."/>
            <person name="Navaud O."/>
            <person name="Raffaele S."/>
            <person name="Hammond-Kosack K."/>
            <person name="Heard S."/>
            <person name="Oliver R."/>
        </authorList>
    </citation>
    <scope>NUCLEOTIDE SEQUENCE [LARGE SCALE GENOMIC DNA]</scope>
    <source>
        <strain evidence="4">ATCC 18683 / 1980 / Ss-1</strain>
    </source>
</reference>